<keyword evidence="3" id="KW-1277">Toxin-antitoxin system</keyword>
<accession>A0AA42FLI3</accession>
<evidence type="ECO:0000256" key="9">
    <source>
        <dbReference type="ARBA" id="ARBA00079979"/>
    </source>
</evidence>
<evidence type="ECO:0000256" key="4">
    <source>
        <dbReference type="ARBA" id="ARBA00022722"/>
    </source>
</evidence>
<gene>
    <name evidence="11" type="ORF">P7V44_21730</name>
</gene>
<dbReference type="GO" id="GO:0003723">
    <property type="term" value="F:RNA binding"/>
    <property type="evidence" value="ECO:0007669"/>
    <property type="project" value="UniProtKB-KW"/>
</dbReference>
<dbReference type="NCBIfam" id="TIGR02116">
    <property type="entry name" value="toxin_Txe_YoeB"/>
    <property type="match status" value="1"/>
</dbReference>
<dbReference type="GO" id="GO:0016787">
    <property type="term" value="F:hydrolase activity"/>
    <property type="evidence" value="ECO:0007669"/>
    <property type="project" value="UniProtKB-KW"/>
</dbReference>
<comment type="similarity">
    <text evidence="1">Belongs to the YoeB family.</text>
</comment>
<comment type="caution">
    <text evidence="11">The sequence shown here is derived from an EMBL/GenBank/DDBJ whole genome shotgun (WGS) entry which is preliminary data.</text>
</comment>
<evidence type="ECO:0000256" key="3">
    <source>
        <dbReference type="ARBA" id="ARBA00022649"/>
    </source>
</evidence>
<protein>
    <recommendedName>
        <fullName evidence="2">Toxin YoeB</fullName>
    </recommendedName>
    <alternativeName>
        <fullName evidence="10">Putative endoribonuclease YoeB</fullName>
    </alternativeName>
    <alternativeName>
        <fullName evidence="8 9">Putative mRNA interferase YoeB</fullName>
    </alternativeName>
</protein>
<evidence type="ECO:0000256" key="6">
    <source>
        <dbReference type="ARBA" id="ARBA00022801"/>
    </source>
</evidence>
<evidence type="ECO:0000256" key="10">
    <source>
        <dbReference type="ARBA" id="ARBA00080029"/>
    </source>
</evidence>
<keyword evidence="7" id="KW-0694">RNA-binding</keyword>
<keyword evidence="4" id="KW-0540">Nuclease</keyword>
<dbReference type="GO" id="GO:0004519">
    <property type="term" value="F:endonuclease activity"/>
    <property type="evidence" value="ECO:0007669"/>
    <property type="project" value="UniProtKB-KW"/>
</dbReference>
<keyword evidence="6" id="KW-0378">Hydrolase</keyword>
<sequence length="84" mass="10220">MNIIFSSKSWEDYLYWQQMDKKTIKRINELIKDIMRQPFSGIGKPEPLKHNLTGFWSRRITDEHRLVYRVTEKGLEIASCRFHY</sequence>
<evidence type="ECO:0000313" key="11">
    <source>
        <dbReference type="EMBL" id="MDG4698848.1"/>
    </source>
</evidence>
<organism evidence="11 12">
    <name type="scientific">Providencia huashanensis</name>
    <dbReference type="NCBI Taxonomy" id="3037798"/>
    <lineage>
        <taxon>Bacteria</taxon>
        <taxon>Pseudomonadati</taxon>
        <taxon>Pseudomonadota</taxon>
        <taxon>Gammaproteobacteria</taxon>
        <taxon>Enterobacterales</taxon>
        <taxon>Morganellaceae</taxon>
        <taxon>Providencia</taxon>
    </lineage>
</organism>
<proteinExistence type="inferred from homology"/>
<dbReference type="PANTHER" id="PTHR38039:SF1">
    <property type="entry name" value="TOXIN YOEB"/>
    <property type="match status" value="1"/>
</dbReference>
<dbReference type="InterPro" id="IPR009614">
    <property type="entry name" value="YoeB_toxin"/>
</dbReference>
<evidence type="ECO:0000313" key="12">
    <source>
        <dbReference type="Proteomes" id="UP001156701"/>
    </source>
</evidence>
<dbReference type="Proteomes" id="UP001156701">
    <property type="component" value="Unassembled WGS sequence"/>
</dbReference>
<keyword evidence="5" id="KW-0255">Endonuclease</keyword>
<reference evidence="11" key="1">
    <citation type="submission" date="2023-03" db="EMBL/GenBank/DDBJ databases">
        <title>a new species belonging to Providencia genus.</title>
        <authorList>
            <person name="Yang W."/>
            <person name="Hu F."/>
            <person name="Shen S."/>
            <person name="Ding L."/>
            <person name="Yin D."/>
        </authorList>
    </citation>
    <scope>NUCLEOTIDE SEQUENCE</scope>
    <source>
        <strain evidence="11">CRE-3FA-0001</strain>
    </source>
</reference>
<dbReference type="EMBL" id="JARRYG010000038">
    <property type="protein sequence ID" value="MDG4698848.1"/>
    <property type="molecule type" value="Genomic_DNA"/>
</dbReference>
<dbReference type="SUPFAM" id="SSF143011">
    <property type="entry name" value="RelE-like"/>
    <property type="match status" value="1"/>
</dbReference>
<evidence type="ECO:0000256" key="5">
    <source>
        <dbReference type="ARBA" id="ARBA00022759"/>
    </source>
</evidence>
<dbReference type="Pfam" id="PF06769">
    <property type="entry name" value="YoeB_toxin"/>
    <property type="match status" value="1"/>
</dbReference>
<dbReference type="InterPro" id="IPR035093">
    <property type="entry name" value="RelE/ParE_toxin_dom_sf"/>
</dbReference>
<dbReference type="Gene3D" id="3.30.2310.20">
    <property type="entry name" value="RelE-like"/>
    <property type="match status" value="1"/>
</dbReference>
<dbReference type="GO" id="GO:0006401">
    <property type="term" value="P:RNA catabolic process"/>
    <property type="evidence" value="ECO:0007669"/>
    <property type="project" value="InterPro"/>
</dbReference>
<dbReference type="FunFam" id="3.30.2310.20:FF:000001">
    <property type="entry name" value="Addiction module toxin, Txe/YoeB family"/>
    <property type="match status" value="1"/>
</dbReference>
<evidence type="ECO:0000256" key="7">
    <source>
        <dbReference type="ARBA" id="ARBA00022884"/>
    </source>
</evidence>
<dbReference type="PANTHER" id="PTHR38039">
    <property type="entry name" value="TOXIN YOEB"/>
    <property type="match status" value="1"/>
</dbReference>
<dbReference type="AlphaFoldDB" id="A0AA42FLI3"/>
<dbReference type="RefSeq" id="WP_278030795.1">
    <property type="nucleotide sequence ID" value="NZ_JARRYG010000038.1"/>
</dbReference>
<name>A0AA42FLI3_9GAMM</name>
<evidence type="ECO:0000256" key="8">
    <source>
        <dbReference type="ARBA" id="ARBA00030388"/>
    </source>
</evidence>
<evidence type="ECO:0000256" key="2">
    <source>
        <dbReference type="ARBA" id="ARBA00017742"/>
    </source>
</evidence>
<dbReference type="GO" id="GO:0098795">
    <property type="term" value="P:global gene silencing by mRNA cleavage"/>
    <property type="evidence" value="ECO:0007669"/>
    <property type="project" value="TreeGrafter"/>
</dbReference>
<evidence type="ECO:0000256" key="1">
    <source>
        <dbReference type="ARBA" id="ARBA00008172"/>
    </source>
</evidence>